<reference evidence="2 3" key="1">
    <citation type="submission" date="2019-05" db="EMBL/GenBank/DDBJ databases">
        <authorList>
            <consortium name="Science for Life Laboratories"/>
        </authorList>
    </citation>
    <scope>NUCLEOTIDE SEQUENCE [LARGE SCALE GENOMIC DNA]</scope>
    <source>
        <strain evidence="2">Soil9</strain>
    </source>
</reference>
<keyword evidence="1" id="KW-1133">Transmembrane helix</keyword>
<feature type="transmembrane region" description="Helical" evidence="1">
    <location>
        <begin position="20"/>
        <end position="39"/>
    </location>
</feature>
<evidence type="ECO:0000256" key="1">
    <source>
        <dbReference type="SAM" id="Phobius"/>
    </source>
</evidence>
<keyword evidence="1" id="KW-0472">Membrane</keyword>
<evidence type="ECO:0000313" key="2">
    <source>
        <dbReference type="EMBL" id="VTS01005.1"/>
    </source>
</evidence>
<proteinExistence type="predicted"/>
<organism evidence="2 3">
    <name type="scientific">Gemmata massiliana</name>
    <dbReference type="NCBI Taxonomy" id="1210884"/>
    <lineage>
        <taxon>Bacteria</taxon>
        <taxon>Pseudomonadati</taxon>
        <taxon>Planctomycetota</taxon>
        <taxon>Planctomycetia</taxon>
        <taxon>Gemmatales</taxon>
        <taxon>Gemmataceae</taxon>
        <taxon>Gemmata</taxon>
    </lineage>
</organism>
<dbReference type="EMBL" id="LR593886">
    <property type="protein sequence ID" value="VTS01005.1"/>
    <property type="molecule type" value="Genomic_DNA"/>
</dbReference>
<protein>
    <submittedName>
        <fullName evidence="2">Uncharacterized protein</fullName>
    </submittedName>
</protein>
<keyword evidence="1" id="KW-0812">Transmembrane</keyword>
<dbReference type="KEGG" id="gms:SOIL9_79940"/>
<dbReference type="Proteomes" id="UP000464178">
    <property type="component" value="Chromosome"/>
</dbReference>
<accession>A0A6P2DGS8</accession>
<sequence>MRCKNRLVAARELQPPGTSWPLYAVLALVGLVLTVWLVTSPYLRGVMRMLGSSARTTRSRSPSRSTIITLRPGQFPNTLMLGEQPPAADLRYGWGQSQNGSLEMLLGASERNVGEGCPAGPFSFAPGRLDDQCDVLHFWSHTPAVRILSSATGPFASSVTRQNRLSPH</sequence>
<keyword evidence="3" id="KW-1185">Reference proteome</keyword>
<evidence type="ECO:0000313" key="3">
    <source>
        <dbReference type="Proteomes" id="UP000464178"/>
    </source>
</evidence>
<name>A0A6P2DGS8_9BACT</name>
<gene>
    <name evidence="2" type="ORF">SOIL9_79940</name>
</gene>
<dbReference type="AlphaFoldDB" id="A0A6P2DGS8"/>